<dbReference type="STRING" id="6198.A0A074Z9Y8"/>
<feature type="compositionally biased region" description="Low complexity" evidence="3">
    <location>
        <begin position="707"/>
        <end position="718"/>
    </location>
</feature>
<keyword evidence="2" id="KW-0175">Coiled coil</keyword>
<dbReference type="PROSITE" id="PS50088">
    <property type="entry name" value="ANK_REPEAT"/>
    <property type="match status" value="2"/>
</dbReference>
<dbReference type="OrthoDB" id="5406014at2759"/>
<evidence type="ECO:0000256" key="2">
    <source>
        <dbReference type="SAM" id="Coils"/>
    </source>
</evidence>
<dbReference type="PANTHER" id="PTHR24168">
    <property type="entry name" value="KN MOTIF AND ANKYRIN REPEAT DOMAIN-CONTAINING"/>
    <property type="match status" value="1"/>
</dbReference>
<dbReference type="Gene3D" id="1.25.40.20">
    <property type="entry name" value="Ankyrin repeat-containing domain"/>
    <property type="match status" value="1"/>
</dbReference>
<feature type="region of interest" description="Disordered" evidence="3">
    <location>
        <begin position="814"/>
        <end position="853"/>
    </location>
</feature>
<feature type="compositionally biased region" description="Low complexity" evidence="3">
    <location>
        <begin position="840"/>
        <end position="852"/>
    </location>
</feature>
<feature type="repeat" description="ANK" evidence="1">
    <location>
        <begin position="1303"/>
        <end position="1335"/>
    </location>
</feature>
<evidence type="ECO:0000256" key="3">
    <source>
        <dbReference type="SAM" id="MobiDB-lite"/>
    </source>
</evidence>
<dbReference type="InterPro" id="IPR036691">
    <property type="entry name" value="Endo/exonu/phosph_ase_sf"/>
</dbReference>
<gene>
    <name evidence="4" type="ORF">T265_09508</name>
</gene>
<feature type="region of interest" description="Disordered" evidence="3">
    <location>
        <begin position="699"/>
        <end position="725"/>
    </location>
</feature>
<proteinExistence type="predicted"/>
<keyword evidence="5" id="KW-1185">Reference proteome</keyword>
<dbReference type="RefSeq" id="XP_009173860.1">
    <property type="nucleotide sequence ID" value="XM_009175596.1"/>
</dbReference>
<dbReference type="GO" id="GO:0030837">
    <property type="term" value="P:negative regulation of actin filament polymerization"/>
    <property type="evidence" value="ECO:0007669"/>
    <property type="project" value="InterPro"/>
</dbReference>
<dbReference type="CTD" id="20323677"/>
<feature type="coiled-coil region" evidence="2">
    <location>
        <begin position="511"/>
        <end position="542"/>
    </location>
</feature>
<feature type="region of interest" description="Disordered" evidence="3">
    <location>
        <begin position="200"/>
        <end position="238"/>
    </location>
</feature>
<dbReference type="EMBL" id="KL596901">
    <property type="protein sequence ID" value="KER22392.1"/>
    <property type="molecule type" value="Genomic_DNA"/>
</dbReference>
<accession>A0A074Z9Y8</accession>
<protein>
    <submittedName>
        <fullName evidence="4">Uncharacterized protein</fullName>
    </submittedName>
</protein>
<dbReference type="GO" id="GO:0005856">
    <property type="term" value="C:cytoskeleton"/>
    <property type="evidence" value="ECO:0007669"/>
    <property type="project" value="TreeGrafter"/>
</dbReference>
<dbReference type="InterPro" id="IPR036770">
    <property type="entry name" value="Ankyrin_rpt-contain_sf"/>
</dbReference>
<dbReference type="Gene3D" id="3.60.10.10">
    <property type="entry name" value="Endonuclease/exonuclease/phosphatase"/>
    <property type="match status" value="1"/>
</dbReference>
<dbReference type="PROSITE" id="PS50297">
    <property type="entry name" value="ANK_REP_REGION"/>
    <property type="match status" value="2"/>
</dbReference>
<feature type="repeat" description="ANK" evidence="1">
    <location>
        <begin position="1230"/>
        <end position="1254"/>
    </location>
</feature>
<dbReference type="GO" id="GO:0005737">
    <property type="term" value="C:cytoplasm"/>
    <property type="evidence" value="ECO:0007669"/>
    <property type="project" value="TreeGrafter"/>
</dbReference>
<dbReference type="GeneID" id="20323677"/>
<dbReference type="PANTHER" id="PTHR24168:SF21">
    <property type="entry name" value="KANK, ISOFORM D"/>
    <property type="match status" value="1"/>
</dbReference>
<evidence type="ECO:0000313" key="5">
    <source>
        <dbReference type="Proteomes" id="UP000054324"/>
    </source>
</evidence>
<reference evidence="4 5" key="1">
    <citation type="submission" date="2013-11" db="EMBL/GenBank/DDBJ databases">
        <title>Opisthorchis viverrini - life in the bile duct.</title>
        <authorList>
            <person name="Young N.D."/>
            <person name="Nagarajan N."/>
            <person name="Lin S.J."/>
            <person name="Korhonen P.K."/>
            <person name="Jex A.R."/>
            <person name="Hall R.S."/>
            <person name="Safavi-Hemami H."/>
            <person name="Kaewkong W."/>
            <person name="Bertrand D."/>
            <person name="Gao S."/>
            <person name="Seet Q."/>
            <person name="Wongkham S."/>
            <person name="Teh B.T."/>
            <person name="Wongkham C."/>
            <person name="Intapan P.M."/>
            <person name="Maleewong W."/>
            <person name="Yang X."/>
            <person name="Hu M."/>
            <person name="Wang Z."/>
            <person name="Hofmann A."/>
            <person name="Sternberg P.W."/>
            <person name="Tan P."/>
            <person name="Wang J."/>
            <person name="Gasser R.B."/>
        </authorList>
    </citation>
    <scope>NUCLEOTIDE SEQUENCE [LARGE SCALE GENOMIC DNA]</scope>
</reference>
<keyword evidence="1" id="KW-0040">ANK repeat</keyword>
<feature type="compositionally biased region" description="Basic and acidic residues" evidence="3">
    <location>
        <begin position="818"/>
        <end position="831"/>
    </location>
</feature>
<dbReference type="SUPFAM" id="SSF48403">
    <property type="entry name" value="Ankyrin repeat"/>
    <property type="match status" value="1"/>
</dbReference>
<evidence type="ECO:0000256" key="1">
    <source>
        <dbReference type="PROSITE-ProRule" id="PRU00023"/>
    </source>
</evidence>
<dbReference type="KEGG" id="ovi:T265_09508"/>
<dbReference type="Proteomes" id="UP000054324">
    <property type="component" value="Unassembled WGS sequence"/>
</dbReference>
<evidence type="ECO:0000313" key="4">
    <source>
        <dbReference type="EMBL" id="KER22392.1"/>
    </source>
</evidence>
<dbReference type="SMART" id="SM00248">
    <property type="entry name" value="ANK"/>
    <property type="match status" value="4"/>
</dbReference>
<dbReference type="InterPro" id="IPR047184">
    <property type="entry name" value="KANK1-4"/>
</dbReference>
<dbReference type="Pfam" id="PF00023">
    <property type="entry name" value="Ank"/>
    <property type="match status" value="1"/>
</dbReference>
<organism evidence="4 5">
    <name type="scientific">Opisthorchis viverrini</name>
    <name type="common">Southeast Asian liver fluke</name>
    <dbReference type="NCBI Taxonomy" id="6198"/>
    <lineage>
        <taxon>Eukaryota</taxon>
        <taxon>Metazoa</taxon>
        <taxon>Spiralia</taxon>
        <taxon>Lophotrochozoa</taxon>
        <taxon>Platyhelminthes</taxon>
        <taxon>Trematoda</taxon>
        <taxon>Digenea</taxon>
        <taxon>Opisthorchiida</taxon>
        <taxon>Opisthorchiata</taxon>
        <taxon>Opisthorchiidae</taxon>
        <taxon>Opisthorchis</taxon>
    </lineage>
</organism>
<feature type="compositionally biased region" description="Low complexity" evidence="3">
    <location>
        <begin position="225"/>
        <end position="238"/>
    </location>
</feature>
<name>A0A074Z9Y8_OPIVI</name>
<dbReference type="Pfam" id="PF12796">
    <property type="entry name" value="Ank_2"/>
    <property type="match status" value="1"/>
</dbReference>
<sequence>MRHLEDRYGAVYKLNPFNEFGDVKQSAYLEKPSILALTETWLTPGATDAEISIDGYYIFRADSKRGRAGGIALYLYAALPIPLVPSDTTPAPFCDALPLRGSDSFLPAVVYRSPPSPPEDNQFLVRTLEQLSFNYLLIHLLLGPTRSAAPQTRVLRDSRENPSLDQGVPIRQIILSESRFGLLFSSAGLHWSSSRLRSAASAVSDPRQRPPICSCPSSRTDRVARPTSHSAAASARPSSVTALNTSKSVFKPRKPVYLTTFNVRTLKEAGQQVALARTLDSLCIDACCLSETRTQDASTVIELTAPSLSSRFRLRTSGGAEAAAAGYAEPLMWPVSGFPSRKTAVTSAAEFAGNGFHTSLPSHCLTASGSLPPFTWLCEKNPSRKSVDWHTQHVAKPAQPMQCDQFIYRGSFFVMHSQKHLVMWDGYNNGTGLGSTSYALSGTANPHYSTAEPAEDRDLFFTGGSYYAVRVEQETHPQLTNYLHSEMDNTAVPLVDGHLDDEETANGPHDYDATEEKVLQLQMELEHMRENYEQLLLEIQNNDQGASTEVEEIIEEEVRTVKGNRPSVKQEEAIHLESPVVRRAVTRDVAIQSPLMTTRTMATMASPIDPATKQCFAVNVRPSTKDAGTLCPQPIKREFGCTAVESDAALHDWVEQNLAQHSEVTRKLITTLLRSCYKSRESFVRTVLSVLRKENKTIGVEAKPQQRRQSTSTSPSLQEIPVQEAPKVAAPPPIVLTESQMVEARPLLMNKSSMTSRIHAVHVGVATESILLRSQGSQTLQQVPDITTSGVQTDGPPGLVDRGVHAVLGSISLSSHPEVSKSEHSSERQAQTEHSASPNTSRTTIESRSTTTADKRLLSEAIKEAIEQSSECIRTTHLRSSRPLSPTEAQKLFQSGLGPSKAPFSEFVQTQETSYTSHGPYTKTAQSESCTVSTERRIVDEQSACHLVPGDVNLDGLTRGDSVVLDSILARSKPVVSSHVVRHYQPCVEVVHHIADHPSPPLLRPLTPIQISPQTSPSTCVPDVSALRSPPLKSYEIPIFHASPTCQASDSVSHTSIAQSPELKHFWMETTRAPGASASKEKVSVHREECSTGEHTYFTEHVTSESSGVHSASHTTTASSFGTSESVLTTIHPGPSRAQSASFATRAPSRNHTFNISDEATKACQSLAAQCSSKHTKSLQSSELAKLTKICFELSSSAQEKREQLEDFFAILYEYHPDLLRSVVQSTNEQGDTCLHLAVGHGAWDVVNLILDSGYAEPDKLNRAGYSPVMVASLGTQSSAFAMSPLDRLFYMGDVNLRSNADPQLTPLMLAAQNGSLEVLHLLLKHGALINMQDMAGNTALMYAIQQANHSVISSLLSCPDMDLRLCDNRGDDALAIAMRLEDSRVIHMIKCALEANRINEDWRQRPNTRYTCRKDVHEILRDLRSTSLCPSRQKKR</sequence>
<dbReference type="InterPro" id="IPR002110">
    <property type="entry name" value="Ankyrin_rpt"/>
</dbReference>